<proteinExistence type="predicted"/>
<feature type="coiled-coil region" evidence="1">
    <location>
        <begin position="514"/>
        <end position="585"/>
    </location>
</feature>
<feature type="coiled-coil region" evidence="1">
    <location>
        <begin position="609"/>
        <end position="636"/>
    </location>
</feature>
<organism evidence="3 4">
    <name type="scientific">Blepharisma stoltei</name>
    <dbReference type="NCBI Taxonomy" id="1481888"/>
    <lineage>
        <taxon>Eukaryota</taxon>
        <taxon>Sar</taxon>
        <taxon>Alveolata</taxon>
        <taxon>Ciliophora</taxon>
        <taxon>Postciliodesmatophora</taxon>
        <taxon>Heterotrichea</taxon>
        <taxon>Heterotrichida</taxon>
        <taxon>Blepharismidae</taxon>
        <taxon>Blepharisma</taxon>
    </lineage>
</organism>
<gene>
    <name evidence="3" type="ORF">BSTOLATCC_MIC2584</name>
</gene>
<feature type="compositionally biased region" description="Polar residues" evidence="2">
    <location>
        <begin position="336"/>
        <end position="355"/>
    </location>
</feature>
<protein>
    <submittedName>
        <fullName evidence="3">Uncharacterized protein</fullName>
    </submittedName>
</protein>
<evidence type="ECO:0000256" key="2">
    <source>
        <dbReference type="SAM" id="MobiDB-lite"/>
    </source>
</evidence>
<sequence>MLQPKSRGPKATSLTPTKKKSLQKKPWDDRFWLGSLPLNDSSLDTSSFISGDEGKSSKEIKSRKLIRLPQLSSRPTSSRARSVERTPQNKSINHLIVTEEMLNEIKENIECEWITWAIPEPQREAFRNSVFNLPRNKAYAIINREIDDLQKSRSLVQLVLRAITAREESLKSIQEMNEYLSKAPDWDKLKEVQLECAELLHAHRILTLNVVESIVKWREQLVYAMLLNQTDSSKKTLIPFIWEGINYIEKMRHDLDFLYSSDFSKVFLFSEKPDPLLKTPSRIQGGSRHKSRIKDGYFMDDGKVVIPLPSALMKRVSIAEMVILENTSSEWETIQIDSTPTSKSSRELSTTSNNRLKQRKPNEEARMAQNMLDCIIEEEVEIDVQEIVVKVRKEEQQRVNNDATAKYVMDEILKKEILETIREIAVSTYSPQFNANMEKYVENMANKMIESEVLRTIDTIAKDELRNAKEQLKKAKEDDKRKKGEDINLNKYFFEVILAEVVKSMTEFEVENISKEIKDRAAKKKMEIEKKKIEEENTTFSRQIFMNFLYEIVGEIAKEMYEIKENEEREKKEIAKKNNENLELAKLIYESLFEIAIKIRLEEFSKVSINEVKTELENAEKRKAVESEKKKKMEEICQLTNIFIKDLTCEAISIMIQTELKSCENERLAELIFEDFITLSVKTLKESQANESLIEEKTLQASENDTKLQNSIIADQIYEEMYRDIESDILPLIKKEIDDMTQRKLQEEEKLQSTKARQLLQSQIEEMIQRNLIETVIDELKVNIFAENIINEEIEAKKLSTQNETERKKIEEKEKALENEKICSILYDEIVNEFLKEAWVGQLSENMIENANMLERRRTTVVPQLIFSDSIAVEVKEAEDYAIENFTPGMHSPNIYSIRDNDIPEEEKSISSVRSGIFEDLGLDFATIDSFRDLGSLEFKPLNIQEHLIGHVLNEYFRFIPSLIKAAFPNIEQLKQEVMNGIDACWYWALKNEKILGLLIYSLDPSYKTGRNLIIHHISCLHEKSYPQIIDLATTFLWNIDTCDEIRVNLFSGMGNDIPSQIKKIFTNLKFKWKTHSSIVKYNADLTVMGKMRTNIKPNADARSQNSDPFVLKSFCIVEPSNEEAKSHDITCPEMIQVGNRQCLVSAILNLFGQLAKSGINLTMEPKTRLQRDISDVLEIINSTDSYTFPFIKSSFFSSQPSAQSFLQENKISPSLISSSKSSISILELNFNWISCTNLITSLKSQNYKFIRFKSSEIKHCKNADNCELFWVPTGQAGISAFFIDFEGIKDELSADLRRNKTDLFYKLEDLFQSMNLAKEGVIELWVPAFKKKVSWVIPWIQGYEIPEQHGENESQYVKKCIEDVNIEINVPPPAPGILEVGKIRGKFFKNDFIFGLVNRNGDKILDLPLITCLVEQNDWTLA</sequence>
<keyword evidence="1" id="KW-0175">Coiled coil</keyword>
<feature type="region of interest" description="Disordered" evidence="2">
    <location>
        <begin position="336"/>
        <end position="362"/>
    </location>
</feature>
<feature type="compositionally biased region" description="Polar residues" evidence="2">
    <location>
        <begin position="38"/>
        <end position="49"/>
    </location>
</feature>
<feature type="coiled-coil region" evidence="1">
    <location>
        <begin position="458"/>
        <end position="485"/>
    </location>
</feature>
<evidence type="ECO:0000256" key="1">
    <source>
        <dbReference type="SAM" id="Coils"/>
    </source>
</evidence>
<accession>A0AAU9IN03</accession>
<feature type="region of interest" description="Disordered" evidence="2">
    <location>
        <begin position="1"/>
        <end position="26"/>
    </location>
</feature>
<evidence type="ECO:0000313" key="4">
    <source>
        <dbReference type="Proteomes" id="UP001162131"/>
    </source>
</evidence>
<feature type="region of interest" description="Disordered" evidence="2">
    <location>
        <begin position="36"/>
        <end position="55"/>
    </location>
</feature>
<dbReference type="Proteomes" id="UP001162131">
    <property type="component" value="Unassembled WGS sequence"/>
</dbReference>
<comment type="caution">
    <text evidence="3">The sequence shown here is derived from an EMBL/GenBank/DDBJ whole genome shotgun (WGS) entry which is preliminary data.</text>
</comment>
<reference evidence="3" key="1">
    <citation type="submission" date="2021-09" db="EMBL/GenBank/DDBJ databases">
        <authorList>
            <consortium name="AG Swart"/>
            <person name="Singh M."/>
            <person name="Singh A."/>
            <person name="Seah K."/>
            <person name="Emmerich C."/>
        </authorList>
    </citation>
    <scope>NUCLEOTIDE SEQUENCE</scope>
    <source>
        <strain evidence="3">ATCC30299</strain>
    </source>
</reference>
<dbReference type="EMBL" id="CAJZBQ010000003">
    <property type="protein sequence ID" value="CAG9310870.1"/>
    <property type="molecule type" value="Genomic_DNA"/>
</dbReference>
<keyword evidence="4" id="KW-1185">Reference proteome</keyword>
<evidence type="ECO:0000313" key="3">
    <source>
        <dbReference type="EMBL" id="CAG9310870.1"/>
    </source>
</evidence>
<name>A0AAU9IN03_9CILI</name>